<accession>A0A1Y1RSP6</accession>
<dbReference type="AlphaFoldDB" id="A0A1Y1RSP6"/>
<feature type="transmembrane region" description="Helical" evidence="9">
    <location>
        <begin position="107"/>
        <end position="131"/>
    </location>
</feature>
<dbReference type="InterPro" id="IPR005667">
    <property type="entry name" value="Sulph_transpt2"/>
</dbReference>
<dbReference type="RefSeq" id="WP_083090882.1">
    <property type="nucleotide sequence ID" value="NZ_LXWF01000006.1"/>
</dbReference>
<keyword evidence="3 9" id="KW-0813">Transport</keyword>
<comment type="function">
    <text evidence="8">Part of the ABC transporter complex CysAWTP (TC 3.A.1.6.1) involved in sulfate/thiosulfate import. Probably responsible for the translocation of the substrate across the membrane.</text>
</comment>
<comment type="similarity">
    <text evidence="9">Belongs to the binding-protein-dependent transport system permease family.</text>
</comment>
<dbReference type="Proteomes" id="UP000192359">
    <property type="component" value="Unassembled WGS sequence"/>
</dbReference>
<comment type="caution">
    <text evidence="11">The sequence shown here is derived from an EMBL/GenBank/DDBJ whole genome shotgun (WGS) entry which is preliminary data.</text>
</comment>
<sequence length="289" mass="29997">MSTLGSVSTPPPRGRASSFTAVPVHAVLPTLITLALIAGPLLALLVRTPWGSLPQLLAEPAALAAVRLSVLTALAATAVSALLGTPTALVLATVLEQSRARRLSWALYGLIYTPIIFSPVVSGLALLFFWGRRGLLGSWLETAGLSVAYTPLAVVLAQTFVALPFFVATLVTTLRALPPEYAEIARLEGASPTEVTTRVLLPLAAPGLLTAAVLTFARALGEYGATVTFAGNIEGVTRTLPLAIDLALSSNRMDAALGAALMLIALYLGLLAAGAFALWLGRLKGNRRA</sequence>
<evidence type="ECO:0000256" key="9">
    <source>
        <dbReference type="RuleBase" id="RU363032"/>
    </source>
</evidence>
<dbReference type="SUPFAM" id="SSF161098">
    <property type="entry name" value="MetI-like"/>
    <property type="match status" value="1"/>
</dbReference>
<feature type="domain" description="ABC transmembrane type-1" evidence="10">
    <location>
        <begin position="66"/>
        <end position="272"/>
    </location>
</feature>
<dbReference type="Gene3D" id="1.10.3720.10">
    <property type="entry name" value="MetI-like"/>
    <property type="match status" value="1"/>
</dbReference>
<evidence type="ECO:0000256" key="7">
    <source>
        <dbReference type="ARBA" id="ARBA00023136"/>
    </source>
</evidence>
<dbReference type="PANTHER" id="PTHR30406:SF8">
    <property type="entry name" value="SULFATE TRANSPORT SYSTEM PERMEASE PROTEIN CYST"/>
    <property type="match status" value="1"/>
</dbReference>
<dbReference type="GO" id="GO:0005886">
    <property type="term" value="C:plasma membrane"/>
    <property type="evidence" value="ECO:0007669"/>
    <property type="project" value="UniProtKB-SubCell"/>
</dbReference>
<comment type="subcellular location">
    <subcellularLocation>
        <location evidence="9">Cell membrane</location>
        <topology evidence="9">Multi-pass membrane protein</topology>
    </subcellularLocation>
    <subcellularLocation>
        <location evidence="1">Membrane</location>
        <topology evidence="1">Multi-pass membrane protein</topology>
    </subcellularLocation>
</comment>
<organism evidence="11 12">
    <name type="scientific">Rothia nasimurium</name>
    <dbReference type="NCBI Taxonomy" id="85336"/>
    <lineage>
        <taxon>Bacteria</taxon>
        <taxon>Bacillati</taxon>
        <taxon>Actinomycetota</taxon>
        <taxon>Actinomycetes</taxon>
        <taxon>Micrococcales</taxon>
        <taxon>Micrococcaceae</taxon>
        <taxon>Rothia</taxon>
    </lineage>
</organism>
<dbReference type="InterPro" id="IPR000515">
    <property type="entry name" value="MetI-like"/>
</dbReference>
<dbReference type="CDD" id="cd06261">
    <property type="entry name" value="TM_PBP2"/>
    <property type="match status" value="1"/>
</dbReference>
<evidence type="ECO:0000256" key="4">
    <source>
        <dbReference type="ARBA" id="ARBA00022692"/>
    </source>
</evidence>
<evidence type="ECO:0000256" key="2">
    <source>
        <dbReference type="ARBA" id="ARBA00011779"/>
    </source>
</evidence>
<evidence type="ECO:0000313" key="11">
    <source>
        <dbReference type="EMBL" id="ORC24137.1"/>
    </source>
</evidence>
<name>A0A1Y1RSP6_9MICC</name>
<evidence type="ECO:0000256" key="1">
    <source>
        <dbReference type="ARBA" id="ARBA00004141"/>
    </source>
</evidence>
<keyword evidence="7 9" id="KW-0472">Membrane</keyword>
<evidence type="ECO:0000256" key="6">
    <source>
        <dbReference type="ARBA" id="ARBA00023032"/>
    </source>
</evidence>
<feature type="transmembrane region" description="Helical" evidence="9">
    <location>
        <begin position="66"/>
        <end position="95"/>
    </location>
</feature>
<dbReference type="EMBL" id="LXWF01000006">
    <property type="protein sequence ID" value="ORC24137.1"/>
    <property type="molecule type" value="Genomic_DNA"/>
</dbReference>
<keyword evidence="12" id="KW-1185">Reference proteome</keyword>
<dbReference type="PANTHER" id="PTHR30406">
    <property type="entry name" value="SULFATE TRANSPORT SYSTEM PERMEASE PROTEIN"/>
    <property type="match status" value="1"/>
</dbReference>
<dbReference type="PROSITE" id="PS50928">
    <property type="entry name" value="ABC_TM1"/>
    <property type="match status" value="1"/>
</dbReference>
<feature type="transmembrane region" description="Helical" evidence="9">
    <location>
        <begin position="151"/>
        <end position="178"/>
    </location>
</feature>
<proteinExistence type="inferred from homology"/>
<dbReference type="Pfam" id="PF00528">
    <property type="entry name" value="BPD_transp_1"/>
    <property type="match status" value="1"/>
</dbReference>
<protein>
    <submittedName>
        <fullName evidence="11">Molybdenum ABC transporter permease</fullName>
    </submittedName>
</protein>
<dbReference type="OrthoDB" id="9774448at2"/>
<evidence type="ECO:0000313" key="12">
    <source>
        <dbReference type="Proteomes" id="UP000192359"/>
    </source>
</evidence>
<keyword evidence="6" id="KW-0764">Sulfate transport</keyword>
<evidence type="ECO:0000256" key="8">
    <source>
        <dbReference type="ARBA" id="ARBA00025323"/>
    </source>
</evidence>
<dbReference type="InterPro" id="IPR035906">
    <property type="entry name" value="MetI-like_sf"/>
</dbReference>
<keyword evidence="4 9" id="KW-0812">Transmembrane</keyword>
<dbReference type="GO" id="GO:0015419">
    <property type="term" value="F:ABC-type sulfate transporter activity"/>
    <property type="evidence" value="ECO:0007669"/>
    <property type="project" value="InterPro"/>
</dbReference>
<reference evidence="11 12" key="1">
    <citation type="submission" date="2016-05" db="EMBL/GenBank/DDBJ databases">
        <title>Draft genome sequence of a porcine commensal Rothia nasimurium.</title>
        <authorList>
            <person name="Gaiser R.A."/>
            <person name="Van Baarlen P."/>
            <person name="Wells J.M."/>
        </authorList>
    </citation>
    <scope>NUCLEOTIDE SEQUENCE [LARGE SCALE GENOMIC DNA]</scope>
    <source>
        <strain evidence="11 12">PT-32</strain>
    </source>
</reference>
<feature type="transmembrane region" description="Helical" evidence="9">
    <location>
        <begin position="255"/>
        <end position="280"/>
    </location>
</feature>
<evidence type="ECO:0000259" key="10">
    <source>
        <dbReference type="PROSITE" id="PS50928"/>
    </source>
</evidence>
<keyword evidence="5 9" id="KW-1133">Transmembrane helix</keyword>
<evidence type="ECO:0000256" key="5">
    <source>
        <dbReference type="ARBA" id="ARBA00022989"/>
    </source>
</evidence>
<gene>
    <name evidence="11" type="ORF">A7979_10410</name>
</gene>
<evidence type="ECO:0000256" key="3">
    <source>
        <dbReference type="ARBA" id="ARBA00022448"/>
    </source>
</evidence>
<feature type="transmembrane region" description="Helical" evidence="9">
    <location>
        <begin position="21"/>
        <end position="46"/>
    </location>
</feature>
<comment type="subunit">
    <text evidence="2">The complex is composed of two ATP-binding proteins (CysA), two transmembrane proteins (CysT and CysW) and a solute-binding protein (CysP).</text>
</comment>
<feature type="transmembrane region" description="Helical" evidence="9">
    <location>
        <begin position="199"/>
        <end position="220"/>
    </location>
</feature>